<organism evidence="3 4">
    <name type="scientific">Macrostomum lignano</name>
    <dbReference type="NCBI Taxonomy" id="282301"/>
    <lineage>
        <taxon>Eukaryota</taxon>
        <taxon>Metazoa</taxon>
        <taxon>Spiralia</taxon>
        <taxon>Lophotrochozoa</taxon>
        <taxon>Platyhelminthes</taxon>
        <taxon>Rhabditophora</taxon>
        <taxon>Macrostomorpha</taxon>
        <taxon>Macrostomida</taxon>
        <taxon>Macrostomidae</taxon>
        <taxon>Macrostomum</taxon>
    </lineage>
</organism>
<evidence type="ECO:0000313" key="4">
    <source>
        <dbReference type="WBParaSite" id="maker-uti_cns_0004670-snap-gene-0.4-mRNA-1"/>
    </source>
</evidence>
<dbReference type="InterPro" id="IPR038678">
    <property type="entry name" value="Spondin_N_sf"/>
</dbReference>
<dbReference type="Proteomes" id="UP000095280">
    <property type="component" value="Unplaced"/>
</dbReference>
<evidence type="ECO:0000259" key="2">
    <source>
        <dbReference type="PROSITE" id="PS51020"/>
    </source>
</evidence>
<dbReference type="GO" id="GO:0007155">
    <property type="term" value="P:cell adhesion"/>
    <property type="evidence" value="ECO:0007669"/>
    <property type="project" value="TreeGrafter"/>
</dbReference>
<reference evidence="4" key="1">
    <citation type="submission" date="2016-11" db="UniProtKB">
        <authorList>
            <consortium name="WormBaseParasite"/>
        </authorList>
    </citation>
    <scope>IDENTIFICATION</scope>
</reference>
<sequence length="752" mass="81043">SSRRLPQLPEMHFSGIWLVGNLRLSPGETVDGSGVGFGPVLHLLLTLTWTEARPSPEMGGGCCTCGAAVEHLIAGDSAQLAIRQRLWKAEQLSRPPSGWRRLCGKTGSAFWQSQQHCVCCCTVGSSAGSCTGSAGRVSLSSDSRRETTEATSDVALVTTEPLDSLSAVYTGLALPGCTVNSTGDRTIAESPPLLQLSELLVRRQTRWLVGGNEELDQLPSPKADSSLPTRRCSETPSCKIFYNPRIFRLLNAKFQNMFTLTGRACKARLTMRTSGALYTLFYRFFLIILHQRGAGRYGIGAIGVLRFTRLDLQEHHGNADVESAVPTVDPASMLTLKTGPAIRWLFIAATACIVAGFGAALDSCRNLSRPAAAAAAVAPVKPLRIRLFPAQGATDSDELNAMLLGGHYQPDGDYVIAVLAESGAKLRAYTVGIRPHRTVGRDVGRLLAREPLTDVPDADCVSFTCAADCWRRGRRQRNQLEFDWTAPSAASSDTAECVELRALAELETDGAGRAGWWVRDSRVLCRAPVLGDPALLRLPAAECCACGSANYRLQFQSLALPWRLLPSARTAARLAWSQLLGVTHDRSYTIWQAGGFASPGLRALTESGLVGQLESEIRQLSRSGVLTVIKAKDVPPWTPLDQHSRSAILTVNTSHHLVTLLSRLAPSQPGAFVGASLLDLCLANCSWSEGLRLPLTVWDAGTIGREPLRRIRPQKLAGPVPDGRLMRGGPLAMLWLHRIPPVSGTPNDGSCS</sequence>
<accession>A0A1I8H671</accession>
<dbReference type="PANTHER" id="PTHR11311">
    <property type="entry name" value="SPONDIN"/>
    <property type="match status" value="1"/>
</dbReference>
<proteinExistence type="predicted"/>
<dbReference type="PROSITE" id="PS51020">
    <property type="entry name" value="SPONDIN"/>
    <property type="match status" value="1"/>
</dbReference>
<keyword evidence="3" id="KW-1185">Reference proteome</keyword>
<feature type="domain" description="Spondin" evidence="2">
    <location>
        <begin position="539"/>
        <end position="733"/>
    </location>
</feature>
<evidence type="ECO:0000256" key="1">
    <source>
        <dbReference type="SAM" id="MobiDB-lite"/>
    </source>
</evidence>
<dbReference type="InterPro" id="IPR009465">
    <property type="entry name" value="Spondin_N"/>
</dbReference>
<dbReference type="NCBIfam" id="NF038123">
    <property type="entry name" value="NF038123_dom"/>
    <property type="match status" value="1"/>
</dbReference>
<dbReference type="InterPro" id="IPR051418">
    <property type="entry name" value="Spondin/Thrombospondin_T1"/>
</dbReference>
<name>A0A1I8H671_9PLAT</name>
<dbReference type="Gene3D" id="2.60.40.2130">
    <property type="entry name" value="F-spondin domain"/>
    <property type="match status" value="1"/>
</dbReference>
<protein>
    <submittedName>
        <fullName evidence="4">Spondin domain-containing protein</fullName>
    </submittedName>
</protein>
<dbReference type="AlphaFoldDB" id="A0A1I8H671"/>
<evidence type="ECO:0000313" key="3">
    <source>
        <dbReference type="Proteomes" id="UP000095280"/>
    </source>
</evidence>
<feature type="region of interest" description="Disordered" evidence="1">
    <location>
        <begin position="131"/>
        <end position="151"/>
    </location>
</feature>
<dbReference type="PANTHER" id="PTHR11311:SF15">
    <property type="entry name" value="SPONDIN-2"/>
    <property type="match status" value="1"/>
</dbReference>
<dbReference type="Pfam" id="PF06468">
    <property type="entry name" value="Spond_N"/>
    <property type="match status" value="1"/>
</dbReference>
<dbReference type="GO" id="GO:0031012">
    <property type="term" value="C:extracellular matrix"/>
    <property type="evidence" value="ECO:0007669"/>
    <property type="project" value="TreeGrafter"/>
</dbReference>
<dbReference type="WBParaSite" id="maker-uti_cns_0004670-snap-gene-0.4-mRNA-1">
    <property type="protein sequence ID" value="maker-uti_cns_0004670-snap-gene-0.4-mRNA-1"/>
    <property type="gene ID" value="maker-uti_cns_0004670-snap-gene-0.4"/>
</dbReference>